<evidence type="ECO:0000256" key="10">
    <source>
        <dbReference type="ARBA" id="ARBA00023242"/>
    </source>
</evidence>
<dbReference type="InterPro" id="IPR043198">
    <property type="entry name" value="Cyclin/Ssn8"/>
</dbReference>
<reference evidence="16" key="1">
    <citation type="submission" date="2015-02" db="EMBL/GenBank/DDBJ databases">
        <title>Genome sequencing for Strongylocentrotus purpuratus.</title>
        <authorList>
            <person name="Murali S."/>
            <person name="Liu Y."/>
            <person name="Vee V."/>
            <person name="English A."/>
            <person name="Wang M."/>
            <person name="Skinner E."/>
            <person name="Han Y."/>
            <person name="Muzny D.M."/>
            <person name="Worley K.C."/>
            <person name="Gibbs R.A."/>
        </authorList>
    </citation>
    <scope>NUCLEOTIDE SEQUENCE</scope>
</reference>
<feature type="compositionally biased region" description="Low complexity" evidence="13">
    <location>
        <begin position="903"/>
        <end position="919"/>
    </location>
</feature>
<feature type="compositionally biased region" description="Pro residues" evidence="13">
    <location>
        <begin position="1030"/>
        <end position="1045"/>
    </location>
</feature>
<dbReference type="Proteomes" id="UP000007110">
    <property type="component" value="Unassembled WGS sequence"/>
</dbReference>
<dbReference type="EnsemblMetazoa" id="XM_030973112">
    <property type="protein sequence ID" value="XP_030828972"/>
    <property type="gene ID" value="LOC585512"/>
</dbReference>
<dbReference type="InterPro" id="IPR013763">
    <property type="entry name" value="Cyclin-like_dom"/>
</dbReference>
<feature type="compositionally biased region" description="Basic and acidic residues" evidence="13">
    <location>
        <begin position="706"/>
        <end position="715"/>
    </location>
</feature>
<dbReference type="GO" id="GO:0005634">
    <property type="term" value="C:nucleus"/>
    <property type="evidence" value="ECO:0000318"/>
    <property type="project" value="GO_Central"/>
</dbReference>
<feature type="compositionally biased region" description="Polar residues" evidence="13">
    <location>
        <begin position="990"/>
        <end position="1007"/>
    </location>
</feature>
<name>A0A7M7MZJ6_STRPU</name>
<keyword evidence="5" id="KW-0132">Cell division</keyword>
<feature type="compositionally biased region" description="Basic residues" evidence="13">
    <location>
        <begin position="874"/>
        <end position="902"/>
    </location>
</feature>
<dbReference type="OMA" id="FQLCINT"/>
<keyword evidence="7" id="KW-0805">Transcription regulation</keyword>
<evidence type="ECO:0000256" key="3">
    <source>
        <dbReference type="ARBA" id="ARBA00022499"/>
    </source>
</evidence>
<accession>A0A7M7MZJ6</accession>
<dbReference type="FunFam" id="1.10.472.10:FF:000009">
    <property type="entry name" value="cyclin-T2 isoform X1"/>
    <property type="match status" value="1"/>
</dbReference>
<dbReference type="CDD" id="cd20538">
    <property type="entry name" value="CYCLIN_CCNT_rpt1"/>
    <property type="match status" value="1"/>
</dbReference>
<dbReference type="SMART" id="SM00385">
    <property type="entry name" value="CYCLIN"/>
    <property type="match status" value="2"/>
</dbReference>
<sequence length="1045" mass="116978">MATKPDRWYFSTEQLRNSPSAKCGTEPEKELSYRQQAANLIQDMGQRLQVFQLCINTAIVYMHRFYMFHSFTKFPRNSISAACLFLAAKVEEQPHKLEHVIRVAHACLHRGEPPLDPRSNAYAQQAQELVINESIILQSLGFEVGVVHPHTHVVKCTQMIRASKDLSQSSYFLATNSLHLTTFCLKYKPTVVACVCIHLACKWTQWTIPKSNDGKGWWEYVDPSVTEDHLDELTREFLYIIDRCPARLKKRIMGYNKTANSAKDAKRPRSEGQSSTDSSQQAGTSTQVDNKASSSTSVYDFSFDSKPASGFDQYSDSEDSKSEEPATQKSDKTVLKPEKVRVTMEEYKRKDRERKEKDTLAKQQQLSSAGDKSETGGLGGSRTLPKDLVKPGPKLLPGNIENIISSKERVPHGLEKLSSGQEHVNPSRERSHTGHDRIPHNREKRPPSQDKHLSGSKRSVPPHDKMHSGHTRGPSGPERLSTERSSGLEKPFSSHGRDPVGPLIQDQTSSSFGVTPQDKVAASALGLTKQSGSVKQKEQRRPELHVHASVGSSKESFNLPTEKTLSGSSSDVLRKEHGQRSYAQAVKTEKVEKEHGKHRSEQPLTLHSDKAVKHRKSEPPKESLCKVKEKSEPEQATQETLDLLNQISAEIMKDIQNETTNRPDPLTANPVPVLQIPKKEQRIAEDLMLKDRLQVPPSLPTSIKPTEMERRKFESDEIIADAVSPFDAILEERKDRHESKKERREDRERRREGHRSKKDDKRHKSHKHRHRSPGASHKHGLQNDIGEGSGDMAPPKKQRLEQAGSPHTVLTTSQGIKLKIKCLGNSFNNGSEHGREAEKVANTICDSPGSVSLKLNLSKLSTSPQEPGKERDSNHHHHHHHRSHHKHKSRHHRSKDGHRKLSHSPGPSSASDASPAISPSKRKSVEMYETAATLNSQSLLDLPMPPSISKTLSRHASPITKHGKRKRESNPPLPDEDVPPPPPPPPQSDYMLSTGSSLLPMQFSTIDASALYENFQPPLPSGRPRDKRPPPPPIPPPQRRPPLPP</sequence>
<evidence type="ECO:0000256" key="8">
    <source>
        <dbReference type="ARBA" id="ARBA00023127"/>
    </source>
</evidence>
<evidence type="ECO:0000256" key="11">
    <source>
        <dbReference type="ARBA" id="ARBA00023306"/>
    </source>
</evidence>
<feature type="compositionally biased region" description="Polar residues" evidence="13">
    <location>
        <begin position="361"/>
        <end position="370"/>
    </location>
</feature>
<feature type="region of interest" description="Disordered" evidence="13">
    <location>
        <begin position="309"/>
        <end position="639"/>
    </location>
</feature>
<feature type="compositionally biased region" description="Basic and acidic residues" evidence="13">
    <location>
        <begin position="406"/>
        <end position="415"/>
    </location>
</feature>
<reference evidence="15" key="2">
    <citation type="submission" date="2021-01" db="UniProtKB">
        <authorList>
            <consortium name="EnsemblMetazoa"/>
        </authorList>
    </citation>
    <scope>IDENTIFICATION</scope>
</reference>
<dbReference type="Pfam" id="PF00134">
    <property type="entry name" value="Cyclin_N"/>
    <property type="match status" value="1"/>
</dbReference>
<feature type="compositionally biased region" description="Basic and acidic residues" evidence="13">
    <location>
        <begin position="587"/>
        <end position="633"/>
    </location>
</feature>
<dbReference type="FunFam" id="1.10.472.10:FF:000004">
    <property type="entry name" value="Cyclin T2"/>
    <property type="match status" value="1"/>
</dbReference>
<dbReference type="KEGG" id="spu:585512"/>
<proteinExistence type="inferred from homology"/>
<feature type="compositionally biased region" description="Polar residues" evidence="13">
    <location>
        <begin position="550"/>
        <end position="571"/>
    </location>
</feature>
<dbReference type="AlphaFoldDB" id="A0A7M7MZJ6"/>
<dbReference type="GO" id="GO:0061575">
    <property type="term" value="F:cyclin-dependent protein serine/threonine kinase activator activity"/>
    <property type="evidence" value="ECO:0000318"/>
    <property type="project" value="GO_Central"/>
</dbReference>
<dbReference type="GO" id="GO:0032786">
    <property type="term" value="P:positive regulation of DNA-templated transcription, elongation"/>
    <property type="evidence" value="ECO:0000318"/>
    <property type="project" value="GO_Central"/>
</dbReference>
<organism evidence="15 16">
    <name type="scientific">Strongylocentrotus purpuratus</name>
    <name type="common">Purple sea urchin</name>
    <dbReference type="NCBI Taxonomy" id="7668"/>
    <lineage>
        <taxon>Eukaryota</taxon>
        <taxon>Metazoa</taxon>
        <taxon>Echinodermata</taxon>
        <taxon>Eleutherozoa</taxon>
        <taxon>Echinozoa</taxon>
        <taxon>Echinoidea</taxon>
        <taxon>Euechinoidea</taxon>
        <taxon>Echinacea</taxon>
        <taxon>Camarodonta</taxon>
        <taxon>Echinidea</taxon>
        <taxon>Strongylocentrotidae</taxon>
        <taxon>Strongylocentrotus</taxon>
    </lineage>
</organism>
<feature type="region of interest" description="Disordered" evidence="13">
    <location>
        <begin position="688"/>
        <end position="814"/>
    </location>
</feature>
<feature type="compositionally biased region" description="Polar residues" evidence="13">
    <location>
        <begin position="505"/>
        <end position="514"/>
    </location>
</feature>
<feature type="compositionally biased region" description="Basic and acidic residues" evidence="13">
    <location>
        <begin position="425"/>
        <end position="453"/>
    </location>
</feature>
<keyword evidence="4" id="KW-0597">Phosphoprotein</keyword>
<feature type="compositionally biased region" description="Basic and acidic residues" evidence="13">
    <location>
        <begin position="730"/>
        <end position="751"/>
    </location>
</feature>
<dbReference type="GO" id="GO:0008024">
    <property type="term" value="C:cyclin/CDK positive transcription elongation factor complex"/>
    <property type="evidence" value="ECO:0000318"/>
    <property type="project" value="GO_Central"/>
</dbReference>
<dbReference type="GeneID" id="585512"/>
<dbReference type="OrthoDB" id="25002at2759"/>
<evidence type="ECO:0000256" key="7">
    <source>
        <dbReference type="ARBA" id="ARBA00023015"/>
    </source>
</evidence>
<comment type="similarity">
    <text evidence="2">Belongs to the cyclin family. Cyclin C subfamily.</text>
</comment>
<dbReference type="GO" id="GO:0051301">
    <property type="term" value="P:cell division"/>
    <property type="evidence" value="ECO:0007669"/>
    <property type="project" value="UniProtKB-KW"/>
</dbReference>
<feature type="compositionally biased region" description="Basic and acidic residues" evidence="13">
    <location>
        <begin position="535"/>
        <end position="546"/>
    </location>
</feature>
<keyword evidence="8 12" id="KW-0195">Cyclin</keyword>
<feature type="region of interest" description="Disordered" evidence="13">
    <location>
        <begin position="258"/>
        <end position="293"/>
    </location>
</feature>
<keyword evidence="6" id="KW-0832">Ubl conjugation</keyword>
<feature type="compositionally biased region" description="Low complexity" evidence="13">
    <location>
        <begin position="850"/>
        <end position="863"/>
    </location>
</feature>
<feature type="compositionally biased region" description="Basic residues" evidence="13">
    <location>
        <begin position="752"/>
        <end position="780"/>
    </location>
</feature>
<dbReference type="GO" id="GO:0045944">
    <property type="term" value="P:positive regulation of transcription by RNA polymerase II"/>
    <property type="evidence" value="ECO:0000318"/>
    <property type="project" value="GO_Central"/>
</dbReference>
<dbReference type="InterPro" id="IPR006671">
    <property type="entry name" value="Cyclin_N"/>
</dbReference>
<evidence type="ECO:0000256" key="6">
    <source>
        <dbReference type="ARBA" id="ARBA00022843"/>
    </source>
</evidence>
<keyword evidence="16" id="KW-1185">Reference proteome</keyword>
<feature type="compositionally biased region" description="Polar residues" evidence="13">
    <location>
        <begin position="271"/>
        <end position="293"/>
    </location>
</feature>
<evidence type="ECO:0000256" key="5">
    <source>
        <dbReference type="ARBA" id="ARBA00022618"/>
    </source>
</evidence>
<keyword evidence="9" id="KW-0804">Transcription</keyword>
<dbReference type="Gene3D" id="1.10.472.10">
    <property type="entry name" value="Cyclin-like"/>
    <property type="match status" value="2"/>
</dbReference>
<dbReference type="PANTHER" id="PTHR10026">
    <property type="entry name" value="CYCLIN"/>
    <property type="match status" value="1"/>
</dbReference>
<evidence type="ECO:0000256" key="1">
    <source>
        <dbReference type="ARBA" id="ARBA00004123"/>
    </source>
</evidence>
<keyword evidence="3" id="KW-1017">Isopeptide bond</keyword>
<feature type="domain" description="Cyclin-like" evidence="14">
    <location>
        <begin position="39"/>
        <end position="138"/>
    </location>
</feature>
<keyword evidence="10" id="KW-0539">Nucleus</keyword>
<evidence type="ECO:0000313" key="15">
    <source>
        <dbReference type="EnsemblMetazoa" id="XP_030828972"/>
    </source>
</evidence>
<evidence type="ECO:0000256" key="2">
    <source>
        <dbReference type="ARBA" id="ARBA00008638"/>
    </source>
</evidence>
<dbReference type="InterPro" id="IPR036915">
    <property type="entry name" value="Cyclin-like_sf"/>
</dbReference>
<comment type="subcellular location">
    <subcellularLocation>
        <location evidence="1">Nucleus</location>
    </subcellularLocation>
</comment>
<keyword evidence="11" id="KW-0131">Cell cycle</keyword>
<evidence type="ECO:0000313" key="16">
    <source>
        <dbReference type="Proteomes" id="UP000007110"/>
    </source>
</evidence>
<evidence type="ECO:0000259" key="14">
    <source>
        <dbReference type="SMART" id="SM00385"/>
    </source>
</evidence>
<evidence type="ECO:0000256" key="9">
    <source>
        <dbReference type="ARBA" id="ARBA00023163"/>
    </source>
</evidence>
<evidence type="ECO:0000256" key="13">
    <source>
        <dbReference type="SAM" id="MobiDB-lite"/>
    </source>
</evidence>
<evidence type="ECO:0000256" key="4">
    <source>
        <dbReference type="ARBA" id="ARBA00022553"/>
    </source>
</evidence>
<feature type="region of interest" description="Disordered" evidence="13">
    <location>
        <begin position="845"/>
        <end position="1045"/>
    </location>
</feature>
<protein>
    <recommendedName>
        <fullName evidence="14">Cyclin-like domain-containing protein</fullName>
    </recommendedName>
</protein>
<feature type="compositionally biased region" description="Basic and acidic residues" evidence="13">
    <location>
        <begin position="318"/>
        <end position="360"/>
    </location>
</feature>
<dbReference type="Pfam" id="PF21797">
    <property type="entry name" value="CycT2-like_C"/>
    <property type="match status" value="1"/>
</dbReference>
<evidence type="ECO:0000256" key="12">
    <source>
        <dbReference type="RuleBase" id="RU000383"/>
    </source>
</evidence>
<dbReference type="InParanoid" id="A0A7M7MZJ6"/>
<dbReference type="SUPFAM" id="SSF47954">
    <property type="entry name" value="Cyclin-like"/>
    <property type="match status" value="2"/>
</dbReference>
<feature type="domain" description="Cyclin-like" evidence="14">
    <location>
        <begin position="151"/>
        <end position="239"/>
    </location>
</feature>
<dbReference type="RefSeq" id="XP_030828972.1">
    <property type="nucleotide sequence ID" value="XM_030973112.1"/>
</dbReference>